<proteinExistence type="predicted"/>
<name>A0ABD1CPS4_CULPP</name>
<evidence type="ECO:0000313" key="2">
    <source>
        <dbReference type="Proteomes" id="UP001562425"/>
    </source>
</evidence>
<dbReference type="EMBL" id="JBEHCU010010324">
    <property type="protein sequence ID" value="KAL1378415.1"/>
    <property type="molecule type" value="Genomic_DNA"/>
</dbReference>
<reference evidence="1 2" key="1">
    <citation type="submission" date="2024-05" db="EMBL/GenBank/DDBJ databases">
        <title>Culex pipiens pipiens assembly and annotation.</title>
        <authorList>
            <person name="Alout H."/>
            <person name="Durand T."/>
        </authorList>
    </citation>
    <scope>NUCLEOTIDE SEQUENCE [LARGE SCALE GENOMIC DNA]</scope>
    <source>
        <strain evidence="1">HA-2024</strain>
        <tissue evidence="1">Whole body</tissue>
    </source>
</reference>
<dbReference type="AlphaFoldDB" id="A0ABD1CPS4"/>
<evidence type="ECO:0000313" key="1">
    <source>
        <dbReference type="EMBL" id="KAL1378415.1"/>
    </source>
</evidence>
<comment type="caution">
    <text evidence="1">The sequence shown here is derived from an EMBL/GenBank/DDBJ whole genome shotgun (WGS) entry which is preliminary data.</text>
</comment>
<accession>A0ABD1CPS4</accession>
<organism evidence="1 2">
    <name type="scientific">Culex pipiens pipiens</name>
    <name type="common">Northern house mosquito</name>
    <dbReference type="NCBI Taxonomy" id="38569"/>
    <lineage>
        <taxon>Eukaryota</taxon>
        <taxon>Metazoa</taxon>
        <taxon>Ecdysozoa</taxon>
        <taxon>Arthropoda</taxon>
        <taxon>Hexapoda</taxon>
        <taxon>Insecta</taxon>
        <taxon>Pterygota</taxon>
        <taxon>Neoptera</taxon>
        <taxon>Endopterygota</taxon>
        <taxon>Diptera</taxon>
        <taxon>Nematocera</taxon>
        <taxon>Culicoidea</taxon>
        <taxon>Culicidae</taxon>
        <taxon>Culicinae</taxon>
        <taxon>Culicini</taxon>
        <taxon>Culex</taxon>
        <taxon>Culex</taxon>
    </lineage>
</organism>
<sequence>MLGRVRLKDSGIMDEELPTLLETTFRYLAKNLHVVCNDPDPVTQQLELKPDVVIPNEICD</sequence>
<protein>
    <submittedName>
        <fullName evidence="1">Uncharacterized protein</fullName>
    </submittedName>
</protein>
<gene>
    <name evidence="1" type="ORF">pipiens_003999</name>
</gene>
<feature type="non-terminal residue" evidence="1">
    <location>
        <position position="60"/>
    </location>
</feature>
<keyword evidence="2" id="KW-1185">Reference proteome</keyword>
<dbReference type="Proteomes" id="UP001562425">
    <property type="component" value="Unassembled WGS sequence"/>
</dbReference>